<keyword evidence="3" id="KW-0012">Acyltransferase</keyword>
<dbReference type="PANTHER" id="PTHR23416">
    <property type="entry name" value="SIALIC ACID SYNTHASE-RELATED"/>
    <property type="match status" value="1"/>
</dbReference>
<protein>
    <submittedName>
        <fullName evidence="3">Acyltransferase</fullName>
        <ecNumber evidence="3">2.3.1.-</ecNumber>
    </submittedName>
</protein>
<keyword evidence="2 3" id="KW-0808">Transferase</keyword>
<dbReference type="RefSeq" id="WP_302715402.1">
    <property type="nucleotide sequence ID" value="NZ_JAULRT010000062.1"/>
</dbReference>
<organism evidence="3 4">
    <name type="scientific">Gilvimarinus algae</name>
    <dbReference type="NCBI Taxonomy" id="3058037"/>
    <lineage>
        <taxon>Bacteria</taxon>
        <taxon>Pseudomonadati</taxon>
        <taxon>Pseudomonadota</taxon>
        <taxon>Gammaproteobacteria</taxon>
        <taxon>Cellvibrionales</taxon>
        <taxon>Cellvibrionaceae</taxon>
        <taxon>Gilvimarinus</taxon>
    </lineage>
</organism>
<name>A0ABT8TNX4_9GAMM</name>
<sequence length="198" mass="21618">MPDYTAQHKQRLSYMPWLFYRLKAKHLEWAAPWQAEIQQALQECETVSLGRQVFIAPGAHIFAEPGREVIIGDYSYVAADAVIHGPARIGERVSINHHVSIDGGGAGVRIGDDCRLAAYAHLYAFNHGLDPGRLIRKQPVSSRGIELGRDVWLGSHCGVTDGVIMGDGSIAGMNSVVTRNVEPMTIVAGNPARPIGRR</sequence>
<evidence type="ECO:0000256" key="2">
    <source>
        <dbReference type="ARBA" id="ARBA00022679"/>
    </source>
</evidence>
<dbReference type="InterPro" id="IPR051159">
    <property type="entry name" value="Hexapeptide_acetyltransf"/>
</dbReference>
<dbReference type="EC" id="2.3.1.-" evidence="3"/>
<dbReference type="InterPro" id="IPR001451">
    <property type="entry name" value="Hexapep"/>
</dbReference>
<evidence type="ECO:0000313" key="3">
    <source>
        <dbReference type="EMBL" id="MDO3384117.1"/>
    </source>
</evidence>
<reference evidence="3" key="1">
    <citation type="submission" date="2023-07" db="EMBL/GenBank/DDBJ databases">
        <title>Gilvimarinus algae sp. nov., isolated from the surface of Kelp.</title>
        <authorList>
            <person name="Sun Y.Y."/>
            <person name="Gong Y."/>
            <person name="Du Z.J."/>
        </authorList>
    </citation>
    <scope>NUCLEOTIDE SEQUENCE</scope>
    <source>
        <strain evidence="3">SDUM040014</strain>
    </source>
</reference>
<dbReference type="EMBL" id="JAULRT010000062">
    <property type="protein sequence ID" value="MDO3384117.1"/>
    <property type="molecule type" value="Genomic_DNA"/>
</dbReference>
<dbReference type="PANTHER" id="PTHR23416:SF23">
    <property type="entry name" value="ACETYLTRANSFERASE C18B11.09C-RELATED"/>
    <property type="match status" value="1"/>
</dbReference>
<dbReference type="SUPFAM" id="SSF51161">
    <property type="entry name" value="Trimeric LpxA-like enzymes"/>
    <property type="match status" value="1"/>
</dbReference>
<evidence type="ECO:0000313" key="4">
    <source>
        <dbReference type="Proteomes" id="UP001168380"/>
    </source>
</evidence>
<keyword evidence="4" id="KW-1185">Reference proteome</keyword>
<dbReference type="CDD" id="cd04647">
    <property type="entry name" value="LbH_MAT_like"/>
    <property type="match status" value="1"/>
</dbReference>
<evidence type="ECO:0000256" key="1">
    <source>
        <dbReference type="ARBA" id="ARBA00007274"/>
    </source>
</evidence>
<comment type="similarity">
    <text evidence="1">Belongs to the transferase hexapeptide repeat family.</text>
</comment>
<dbReference type="GO" id="GO:0016746">
    <property type="term" value="F:acyltransferase activity"/>
    <property type="evidence" value="ECO:0007669"/>
    <property type="project" value="UniProtKB-KW"/>
</dbReference>
<accession>A0ABT8TNX4</accession>
<comment type="caution">
    <text evidence="3">The sequence shown here is derived from an EMBL/GenBank/DDBJ whole genome shotgun (WGS) entry which is preliminary data.</text>
</comment>
<proteinExistence type="inferred from homology"/>
<dbReference type="InterPro" id="IPR011004">
    <property type="entry name" value="Trimer_LpxA-like_sf"/>
</dbReference>
<dbReference type="Pfam" id="PF14602">
    <property type="entry name" value="Hexapep_2"/>
    <property type="match status" value="1"/>
</dbReference>
<gene>
    <name evidence="3" type="ORF">QWI16_18185</name>
</gene>
<dbReference type="Gene3D" id="2.160.10.10">
    <property type="entry name" value="Hexapeptide repeat proteins"/>
    <property type="match status" value="1"/>
</dbReference>
<dbReference type="Proteomes" id="UP001168380">
    <property type="component" value="Unassembled WGS sequence"/>
</dbReference>